<evidence type="ECO:0000313" key="2">
    <source>
        <dbReference type="Proteomes" id="UP000887421"/>
    </source>
</evidence>
<dbReference type="EMBL" id="CP076114">
    <property type="protein sequence ID" value="UUD63930.1"/>
    <property type="molecule type" value="Genomic_DNA"/>
</dbReference>
<accession>A0ABY5J7D0</accession>
<gene>
    <name evidence="1" type="ORF">D16iCDA_20020</name>
</gene>
<protein>
    <submittedName>
        <fullName evidence="1">Uncharacterized protein</fullName>
    </submittedName>
</protein>
<evidence type="ECO:0000313" key="1">
    <source>
        <dbReference type="EMBL" id="UUD63930.1"/>
    </source>
</evidence>
<name>A0ABY5J7D0_9GAMM</name>
<sequence length="164" mass="18392">MPDTEIQATIENYLKARHELLELGRQHPERIGGNDNMIGRIGEFIALRFLEGLGQNPVKVEGKSNPGYDLIENEIQTQVKVITEENQKGRNVRLVEPWSQLVFIELGAHYKPVRIGLITKAQLMLACAENPSWSTKPIVKRTMLGAKGLIGKYGRIYQGSELAV</sequence>
<reference evidence="1" key="1">
    <citation type="submission" date="2021-05" db="EMBL/GenBank/DDBJ databases">
        <title>Complete genome sequence of Pseudomonas seleniipraecipitans strain D1-6.</title>
        <authorList>
            <person name="Lafi F."/>
            <person name="Eida A."/>
            <person name="Alam I."/>
            <person name="Hert H."/>
            <person name="Saad M."/>
        </authorList>
    </citation>
    <scope>NUCLEOTIDE SEQUENCE</scope>
    <source>
        <strain evidence="1">D1-6</strain>
    </source>
</reference>
<dbReference type="RefSeq" id="WP_070882833.1">
    <property type="nucleotide sequence ID" value="NZ_CP076114.1"/>
</dbReference>
<keyword evidence="2" id="KW-1185">Reference proteome</keyword>
<dbReference type="Proteomes" id="UP000887421">
    <property type="component" value="Chromosome"/>
</dbReference>
<proteinExistence type="predicted"/>
<organism evidence="1 2">
    <name type="scientific">Phytopseudomonas seleniipraecipitans</name>
    <dbReference type="NCBI Taxonomy" id="640205"/>
    <lineage>
        <taxon>Bacteria</taxon>
        <taxon>Pseudomonadati</taxon>
        <taxon>Pseudomonadota</taxon>
        <taxon>Gammaproteobacteria</taxon>
        <taxon>Pseudomonadales</taxon>
        <taxon>Pseudomonadaceae</taxon>
        <taxon>Phytopseudomonas</taxon>
    </lineage>
</organism>